<keyword evidence="7" id="KW-1185">Reference proteome</keyword>
<dbReference type="PANTHER" id="PTHR23139">
    <property type="entry name" value="RNA-BINDING PROTEIN"/>
    <property type="match status" value="1"/>
</dbReference>
<dbReference type="GO" id="GO:0008380">
    <property type="term" value="P:RNA splicing"/>
    <property type="evidence" value="ECO:0007669"/>
    <property type="project" value="UniProtKB-KW"/>
</dbReference>
<evidence type="ECO:0000256" key="3">
    <source>
        <dbReference type="ARBA" id="ARBA00023187"/>
    </source>
</evidence>
<evidence type="ECO:0000313" key="6">
    <source>
        <dbReference type="EMBL" id="KAG5461079.1"/>
    </source>
</evidence>
<dbReference type="CDD" id="cd12232">
    <property type="entry name" value="RRM3_U2AF65"/>
    <property type="match status" value="1"/>
</dbReference>
<keyword evidence="3" id="KW-0508">mRNA splicing</keyword>
<reference evidence="6 7" key="1">
    <citation type="journal article" name="Sci. Rep.">
        <title>Genome-scale phylogenetic analyses confirm Olpidium as the closest living zoosporic fungus to the non-flagellated, terrestrial fungi.</title>
        <authorList>
            <person name="Chang Y."/>
            <person name="Rochon D."/>
            <person name="Sekimoto S."/>
            <person name="Wang Y."/>
            <person name="Chovatia M."/>
            <person name="Sandor L."/>
            <person name="Salamov A."/>
            <person name="Grigoriev I.V."/>
            <person name="Stajich J.E."/>
            <person name="Spatafora J.W."/>
        </authorList>
    </citation>
    <scope>NUCLEOTIDE SEQUENCE [LARGE SCALE GENOMIC DNA]</scope>
    <source>
        <strain evidence="6">S191</strain>
    </source>
</reference>
<dbReference type="Proteomes" id="UP000673691">
    <property type="component" value="Unassembled WGS sequence"/>
</dbReference>
<evidence type="ECO:0000256" key="1">
    <source>
        <dbReference type="ARBA" id="ARBA00022664"/>
    </source>
</evidence>
<dbReference type="GO" id="GO:0003723">
    <property type="term" value="F:RNA binding"/>
    <property type="evidence" value="ECO:0007669"/>
    <property type="project" value="UniProtKB-UniRule"/>
</dbReference>
<feature type="domain" description="RRM" evidence="5">
    <location>
        <begin position="1"/>
        <end position="86"/>
    </location>
</feature>
<evidence type="ECO:0000256" key="2">
    <source>
        <dbReference type="ARBA" id="ARBA00022884"/>
    </source>
</evidence>
<proteinExistence type="predicted"/>
<dbReference type="FunFam" id="3.30.70.330:FF:000097">
    <property type="entry name" value="U2 snRNP auxiliary factor large subunit"/>
    <property type="match status" value="1"/>
</dbReference>
<dbReference type="InterPro" id="IPR012677">
    <property type="entry name" value="Nucleotide-bd_a/b_plait_sf"/>
</dbReference>
<dbReference type="Gene3D" id="3.30.70.330">
    <property type="match status" value="1"/>
</dbReference>
<dbReference type="EMBL" id="JAEFCI010004239">
    <property type="protein sequence ID" value="KAG5461079.1"/>
    <property type="molecule type" value="Genomic_DNA"/>
</dbReference>
<evidence type="ECO:0000313" key="7">
    <source>
        <dbReference type="Proteomes" id="UP000673691"/>
    </source>
</evidence>
<accession>A0A8H8DJQ7</accession>
<protein>
    <recommendedName>
        <fullName evidence="5">RRM domain-containing protein</fullName>
    </recommendedName>
</protein>
<gene>
    <name evidence="6" type="ORF">BJ554DRAFT_6786</name>
</gene>
<dbReference type="InterPro" id="IPR000504">
    <property type="entry name" value="RRM_dom"/>
</dbReference>
<dbReference type="Pfam" id="PF00076">
    <property type="entry name" value="RRM_1"/>
    <property type="match status" value="1"/>
</dbReference>
<comment type="caution">
    <text evidence="6">The sequence shown here is derived from an EMBL/GenBank/DDBJ whole genome shotgun (WGS) entry which is preliminary data.</text>
</comment>
<dbReference type="AlphaFoldDB" id="A0A8H8DJQ7"/>
<dbReference type="InterPro" id="IPR035979">
    <property type="entry name" value="RBD_domain_sf"/>
</dbReference>
<organism evidence="6 7">
    <name type="scientific">Olpidium bornovanus</name>
    <dbReference type="NCBI Taxonomy" id="278681"/>
    <lineage>
        <taxon>Eukaryota</taxon>
        <taxon>Fungi</taxon>
        <taxon>Fungi incertae sedis</taxon>
        <taxon>Olpidiomycota</taxon>
        <taxon>Olpidiomycotina</taxon>
        <taxon>Olpidiomycetes</taxon>
        <taxon>Olpidiales</taxon>
        <taxon>Olpidiaceae</taxon>
        <taxon>Olpidium</taxon>
    </lineage>
</organism>
<dbReference type="OrthoDB" id="10266058at2759"/>
<keyword evidence="2 4" id="KW-0694">RNA-binding</keyword>
<sequence length="94" mass="10410">MVTKEELANDEEYADILDDIRDEASKFGNVLEIKIPRPLPPGEGEVPGVGKIFVRYTTAEEATAALRALSGRKFADRTVLTSFITEHDLEIGNF</sequence>
<name>A0A8H8DJQ7_9FUNG</name>
<dbReference type="PROSITE" id="PS50102">
    <property type="entry name" value="RRM"/>
    <property type="match status" value="1"/>
</dbReference>
<keyword evidence="1" id="KW-0507">mRNA processing</keyword>
<dbReference type="GO" id="GO:0006397">
    <property type="term" value="P:mRNA processing"/>
    <property type="evidence" value="ECO:0007669"/>
    <property type="project" value="UniProtKB-KW"/>
</dbReference>
<evidence type="ECO:0000256" key="4">
    <source>
        <dbReference type="PROSITE-ProRule" id="PRU00176"/>
    </source>
</evidence>
<evidence type="ECO:0000259" key="5">
    <source>
        <dbReference type="PROSITE" id="PS50102"/>
    </source>
</evidence>
<dbReference type="SUPFAM" id="SSF54928">
    <property type="entry name" value="RNA-binding domain, RBD"/>
    <property type="match status" value="1"/>
</dbReference>